<accession>A0A151JX52</accession>
<organism evidence="1 2">
    <name type="scientific">Trachymyrmex septentrionalis</name>
    <dbReference type="NCBI Taxonomy" id="34720"/>
    <lineage>
        <taxon>Eukaryota</taxon>
        <taxon>Metazoa</taxon>
        <taxon>Ecdysozoa</taxon>
        <taxon>Arthropoda</taxon>
        <taxon>Hexapoda</taxon>
        <taxon>Insecta</taxon>
        <taxon>Pterygota</taxon>
        <taxon>Neoptera</taxon>
        <taxon>Endopterygota</taxon>
        <taxon>Hymenoptera</taxon>
        <taxon>Apocrita</taxon>
        <taxon>Aculeata</taxon>
        <taxon>Formicoidea</taxon>
        <taxon>Formicidae</taxon>
        <taxon>Myrmicinae</taxon>
        <taxon>Trachymyrmex</taxon>
    </lineage>
</organism>
<dbReference type="EMBL" id="KQ981604">
    <property type="protein sequence ID" value="KYN39714.1"/>
    <property type="molecule type" value="Genomic_DNA"/>
</dbReference>
<evidence type="ECO:0000313" key="1">
    <source>
        <dbReference type="EMBL" id="KYN39714.1"/>
    </source>
</evidence>
<protein>
    <submittedName>
        <fullName evidence="1">Uncharacterized protein</fullName>
    </submittedName>
</protein>
<keyword evidence="2" id="KW-1185">Reference proteome</keyword>
<dbReference type="Proteomes" id="UP000078541">
    <property type="component" value="Unassembled WGS sequence"/>
</dbReference>
<evidence type="ECO:0000313" key="2">
    <source>
        <dbReference type="Proteomes" id="UP000078541"/>
    </source>
</evidence>
<name>A0A151JX52_9HYME</name>
<gene>
    <name evidence="1" type="ORF">ALC56_05892</name>
</gene>
<reference evidence="1 2" key="1">
    <citation type="submission" date="2016-03" db="EMBL/GenBank/DDBJ databases">
        <title>Trachymyrmex septentrionalis WGS genome.</title>
        <authorList>
            <person name="Nygaard S."/>
            <person name="Hu H."/>
            <person name="Boomsma J."/>
            <person name="Zhang G."/>
        </authorList>
    </citation>
    <scope>NUCLEOTIDE SEQUENCE [LARGE SCALE GENOMIC DNA]</scope>
    <source>
        <strain evidence="1">Tsep2-gDNA-1</strain>
        <tissue evidence="1">Whole body</tissue>
    </source>
</reference>
<proteinExistence type="predicted"/>
<dbReference type="AlphaFoldDB" id="A0A151JX52"/>
<sequence>MPVEYSCLRVRSDSQTTLVLFIRLCPLTQSPSDHSPGEESEHSLRTKCFIPSHSFSMSKISTELEDRFDVFISLIFSCNRMNVVLYLEWLKIGEKIKLPEENDAILMTSEKFKAN</sequence>